<feature type="compositionally biased region" description="Polar residues" evidence="1">
    <location>
        <begin position="42"/>
        <end position="55"/>
    </location>
</feature>
<evidence type="ECO:0000313" key="3">
    <source>
        <dbReference type="Proteomes" id="UP001148018"/>
    </source>
</evidence>
<keyword evidence="3" id="KW-1185">Reference proteome</keyword>
<evidence type="ECO:0000313" key="2">
    <source>
        <dbReference type="EMBL" id="KAJ3595207.1"/>
    </source>
</evidence>
<dbReference type="EMBL" id="JANIIK010000111">
    <property type="protein sequence ID" value="KAJ3595207.1"/>
    <property type="molecule type" value="Genomic_DNA"/>
</dbReference>
<evidence type="ECO:0000256" key="1">
    <source>
        <dbReference type="SAM" id="MobiDB-lite"/>
    </source>
</evidence>
<gene>
    <name evidence="2" type="ORF">NHX12_004511</name>
</gene>
<feature type="region of interest" description="Disordered" evidence="1">
    <location>
        <begin position="1"/>
        <end position="84"/>
    </location>
</feature>
<sequence length="133" mass="15031">MRRWRPAVNEDMGTSRTSSQHGHGDQQSTRTWRPAVNEDMETSSQRGHGDQQSMRTWGPAGPAVNMDMETSSQQGHGDQQSMWTWGPAVSDFTFSMMQLQDVSIGGLWQTTRLAGLRCPQMEMEDLGKFNQRP</sequence>
<proteinExistence type="predicted"/>
<feature type="compositionally biased region" description="Polar residues" evidence="1">
    <location>
        <begin position="68"/>
        <end position="83"/>
    </location>
</feature>
<accession>A0A9Q0DVF2</accession>
<name>A0A9Q0DVF2_9TELE</name>
<feature type="compositionally biased region" description="Polar residues" evidence="1">
    <location>
        <begin position="12"/>
        <end position="31"/>
    </location>
</feature>
<dbReference type="Proteomes" id="UP001148018">
    <property type="component" value="Unassembled WGS sequence"/>
</dbReference>
<reference evidence="2" key="1">
    <citation type="submission" date="2022-07" db="EMBL/GenBank/DDBJ databases">
        <title>Chromosome-level genome of Muraenolepis orangiensis.</title>
        <authorList>
            <person name="Kim J."/>
        </authorList>
    </citation>
    <scope>NUCLEOTIDE SEQUENCE</scope>
    <source>
        <strain evidence="2">KU_S4_2022</strain>
        <tissue evidence="2">Muscle</tissue>
    </source>
</reference>
<organism evidence="2 3">
    <name type="scientific">Muraenolepis orangiensis</name>
    <name type="common">Patagonian moray cod</name>
    <dbReference type="NCBI Taxonomy" id="630683"/>
    <lineage>
        <taxon>Eukaryota</taxon>
        <taxon>Metazoa</taxon>
        <taxon>Chordata</taxon>
        <taxon>Craniata</taxon>
        <taxon>Vertebrata</taxon>
        <taxon>Euteleostomi</taxon>
        <taxon>Actinopterygii</taxon>
        <taxon>Neopterygii</taxon>
        <taxon>Teleostei</taxon>
        <taxon>Neoteleostei</taxon>
        <taxon>Acanthomorphata</taxon>
        <taxon>Zeiogadaria</taxon>
        <taxon>Gadariae</taxon>
        <taxon>Gadiformes</taxon>
        <taxon>Muraenolepidoidei</taxon>
        <taxon>Muraenolepididae</taxon>
        <taxon>Muraenolepis</taxon>
    </lineage>
</organism>
<protein>
    <submittedName>
        <fullName evidence="2">Uncharacterized protein</fullName>
    </submittedName>
</protein>
<comment type="caution">
    <text evidence="2">The sequence shown here is derived from an EMBL/GenBank/DDBJ whole genome shotgun (WGS) entry which is preliminary data.</text>
</comment>
<dbReference type="AlphaFoldDB" id="A0A9Q0DVF2"/>